<evidence type="ECO:0008006" key="3">
    <source>
        <dbReference type="Google" id="ProtNLM"/>
    </source>
</evidence>
<proteinExistence type="predicted"/>
<dbReference type="STRING" id="396268.IV45_GL000058"/>
<organism evidence="1 2">
    <name type="scientific">Limosilactobacillus secaliphilus</name>
    <dbReference type="NCBI Taxonomy" id="396268"/>
    <lineage>
        <taxon>Bacteria</taxon>
        <taxon>Bacillati</taxon>
        <taxon>Bacillota</taxon>
        <taxon>Bacilli</taxon>
        <taxon>Lactobacillales</taxon>
        <taxon>Lactobacillaceae</taxon>
        <taxon>Limosilactobacillus</taxon>
    </lineage>
</organism>
<protein>
    <recommendedName>
        <fullName evidence="3">Antitoxin of toxin-antitoxin stability system</fullName>
    </recommendedName>
</protein>
<dbReference type="AlphaFoldDB" id="A0A0R2I1F6"/>
<dbReference type="NCBIfam" id="NF047400">
    <property type="entry name" value="MazE_PemI_antitoxin"/>
    <property type="match status" value="1"/>
</dbReference>
<dbReference type="EMBL" id="JQBW01000006">
    <property type="protein sequence ID" value="KRN59023.1"/>
    <property type="molecule type" value="Genomic_DNA"/>
</dbReference>
<reference evidence="1 2" key="1">
    <citation type="journal article" date="2015" name="Genome Announc.">
        <title>Expanding the biotechnology potential of lactobacilli through comparative genomics of 213 strains and associated genera.</title>
        <authorList>
            <person name="Sun Z."/>
            <person name="Harris H.M."/>
            <person name="McCann A."/>
            <person name="Guo C."/>
            <person name="Argimon S."/>
            <person name="Zhang W."/>
            <person name="Yang X."/>
            <person name="Jeffery I.B."/>
            <person name="Cooney J.C."/>
            <person name="Kagawa T.F."/>
            <person name="Liu W."/>
            <person name="Song Y."/>
            <person name="Salvetti E."/>
            <person name="Wrobel A."/>
            <person name="Rasinkangas P."/>
            <person name="Parkhill J."/>
            <person name="Rea M.C."/>
            <person name="O'Sullivan O."/>
            <person name="Ritari J."/>
            <person name="Douillard F.P."/>
            <person name="Paul Ross R."/>
            <person name="Yang R."/>
            <person name="Briner A.E."/>
            <person name="Felis G.E."/>
            <person name="de Vos W.M."/>
            <person name="Barrangou R."/>
            <person name="Klaenhammer T.R."/>
            <person name="Caufield P.W."/>
            <person name="Cui Y."/>
            <person name="Zhang H."/>
            <person name="O'Toole P.W."/>
        </authorList>
    </citation>
    <scope>NUCLEOTIDE SEQUENCE [LARGE SCALE GENOMIC DNA]</scope>
    <source>
        <strain evidence="1 2">DSM 17896</strain>
    </source>
</reference>
<dbReference type="RefSeq" id="WP_057740318.1">
    <property type="nucleotide sequence ID" value="NZ_JQBW01000006.1"/>
</dbReference>
<evidence type="ECO:0000313" key="1">
    <source>
        <dbReference type="EMBL" id="KRN59023.1"/>
    </source>
</evidence>
<sequence length="76" mass="8633">MAVKIRKVGTSNVLTVPKSIKPTDQEYNVYSGRNGAIVYMPKRKNPFEDNEYIKQHRFNGDQTGFVEGDVANDELL</sequence>
<accession>A0A0R2I1F6</accession>
<dbReference type="PATRIC" id="fig|396268.3.peg.58"/>
<dbReference type="Proteomes" id="UP000050934">
    <property type="component" value="Unassembled WGS sequence"/>
</dbReference>
<dbReference type="OrthoDB" id="71707at2"/>
<gene>
    <name evidence="1" type="ORF">IV45_GL000058</name>
</gene>
<evidence type="ECO:0000313" key="2">
    <source>
        <dbReference type="Proteomes" id="UP000050934"/>
    </source>
</evidence>
<keyword evidence="2" id="KW-1185">Reference proteome</keyword>
<name>A0A0R2I1F6_9LACO</name>
<comment type="caution">
    <text evidence="1">The sequence shown here is derived from an EMBL/GenBank/DDBJ whole genome shotgun (WGS) entry which is preliminary data.</text>
</comment>